<name>A0AAV5ACW9_9AGAM</name>
<reference evidence="2" key="1">
    <citation type="submission" date="2021-10" db="EMBL/GenBank/DDBJ databases">
        <title>De novo Genome Assembly of Clathrus columnatus (Basidiomycota, Fungi) Using Illumina and Nanopore Sequence Data.</title>
        <authorList>
            <person name="Ogiso-Tanaka E."/>
            <person name="Itagaki H."/>
            <person name="Hosoya T."/>
            <person name="Hosaka K."/>
        </authorList>
    </citation>
    <scope>NUCLEOTIDE SEQUENCE</scope>
    <source>
        <strain evidence="2">MO-923</strain>
    </source>
</reference>
<feature type="region of interest" description="Disordered" evidence="1">
    <location>
        <begin position="50"/>
        <end position="69"/>
    </location>
</feature>
<evidence type="ECO:0000256" key="1">
    <source>
        <dbReference type="SAM" id="MobiDB-lite"/>
    </source>
</evidence>
<evidence type="ECO:0000313" key="3">
    <source>
        <dbReference type="Proteomes" id="UP001050691"/>
    </source>
</evidence>
<protein>
    <submittedName>
        <fullName evidence="2">Uncharacterized protein</fullName>
    </submittedName>
</protein>
<comment type="caution">
    <text evidence="2">The sequence shown here is derived from an EMBL/GenBank/DDBJ whole genome shotgun (WGS) entry which is preliminary data.</text>
</comment>
<accession>A0AAV5ACW9</accession>
<dbReference type="EMBL" id="BPWL01000005">
    <property type="protein sequence ID" value="GJJ10856.1"/>
    <property type="molecule type" value="Genomic_DNA"/>
</dbReference>
<dbReference type="Proteomes" id="UP001050691">
    <property type="component" value="Unassembled WGS sequence"/>
</dbReference>
<gene>
    <name evidence="2" type="ORF">Clacol_005084</name>
</gene>
<proteinExistence type="predicted"/>
<evidence type="ECO:0000313" key="2">
    <source>
        <dbReference type="EMBL" id="GJJ10856.1"/>
    </source>
</evidence>
<sequence length="318" mass="35307">MSDQQSQSSDQTLQPNINALYEVKHRTSVSSLSSGSSVCDPPSPYISTLRRQSSALTCPPPSEMDEESGDEPWNLVAYHIPWGPGYEGYEAGTLPGPDGTCIFLRSPTPLKRQRTVQACDKCRERKAKPAFAAPAPIESVVPIVSMLQSQLHIEKGQSDMNVLRHPHDEATSEIDTKELNDNAYNLSREPLNLYTRSIVNLDAYKFPPACIENTHDPEMNLTSPSVNLDPMYHVNNGLTIQMASSVPPETLWQIPDYYSQLELKPTHHVFTNLDIFQPVYVDGNYTSISPHRSIDVRVPEPVSEESLGGTSLLCTIKV</sequence>
<organism evidence="2 3">
    <name type="scientific">Clathrus columnatus</name>
    <dbReference type="NCBI Taxonomy" id="1419009"/>
    <lineage>
        <taxon>Eukaryota</taxon>
        <taxon>Fungi</taxon>
        <taxon>Dikarya</taxon>
        <taxon>Basidiomycota</taxon>
        <taxon>Agaricomycotina</taxon>
        <taxon>Agaricomycetes</taxon>
        <taxon>Phallomycetidae</taxon>
        <taxon>Phallales</taxon>
        <taxon>Clathraceae</taxon>
        <taxon>Clathrus</taxon>
    </lineage>
</organism>
<dbReference type="AlphaFoldDB" id="A0AAV5ACW9"/>
<keyword evidence="3" id="KW-1185">Reference proteome</keyword>